<reference evidence="1 2" key="1">
    <citation type="journal article" date="2019" name="Sci. Rep.">
        <title>Orb-weaving spider Araneus ventricosus genome elucidates the spidroin gene catalogue.</title>
        <authorList>
            <person name="Kono N."/>
            <person name="Nakamura H."/>
            <person name="Ohtoshi R."/>
            <person name="Moran D.A.P."/>
            <person name="Shinohara A."/>
            <person name="Yoshida Y."/>
            <person name="Fujiwara M."/>
            <person name="Mori M."/>
            <person name="Tomita M."/>
            <person name="Arakawa K."/>
        </authorList>
    </citation>
    <scope>NUCLEOTIDE SEQUENCE [LARGE SCALE GENOMIC DNA]</scope>
</reference>
<proteinExistence type="predicted"/>
<protein>
    <submittedName>
        <fullName evidence="1">Uncharacterized protein</fullName>
    </submittedName>
</protein>
<organism evidence="1 2">
    <name type="scientific">Araneus ventricosus</name>
    <name type="common">Orbweaver spider</name>
    <name type="synonym">Epeira ventricosa</name>
    <dbReference type="NCBI Taxonomy" id="182803"/>
    <lineage>
        <taxon>Eukaryota</taxon>
        <taxon>Metazoa</taxon>
        <taxon>Ecdysozoa</taxon>
        <taxon>Arthropoda</taxon>
        <taxon>Chelicerata</taxon>
        <taxon>Arachnida</taxon>
        <taxon>Araneae</taxon>
        <taxon>Araneomorphae</taxon>
        <taxon>Entelegynae</taxon>
        <taxon>Araneoidea</taxon>
        <taxon>Araneidae</taxon>
        <taxon>Araneus</taxon>
    </lineage>
</organism>
<evidence type="ECO:0000313" key="2">
    <source>
        <dbReference type="Proteomes" id="UP000499080"/>
    </source>
</evidence>
<gene>
    <name evidence="1" type="ORF">AVEN_26284_1</name>
</gene>
<dbReference type="AlphaFoldDB" id="A0A4Y2ALY3"/>
<accession>A0A4Y2ALY3</accession>
<name>A0A4Y2ALY3_ARAVE</name>
<dbReference type="EMBL" id="BGPR01000023">
    <property type="protein sequence ID" value="GBL80862.1"/>
    <property type="molecule type" value="Genomic_DNA"/>
</dbReference>
<comment type="caution">
    <text evidence="1">The sequence shown here is derived from an EMBL/GenBank/DDBJ whole genome shotgun (WGS) entry which is preliminary data.</text>
</comment>
<sequence length="115" mass="12573">MLGAMHVKIFDFMKPAGVWEVADLGHPRLYSSCPGGFDLCCSCSTGLVPRNDPGMLATPSTCLRTYTIQGRLGAVWVPIMFPEDFHWKLARNCVLFERNPGNIPAASPAAASNRF</sequence>
<evidence type="ECO:0000313" key="1">
    <source>
        <dbReference type="EMBL" id="GBL80862.1"/>
    </source>
</evidence>
<keyword evidence="2" id="KW-1185">Reference proteome</keyword>
<dbReference type="Proteomes" id="UP000499080">
    <property type="component" value="Unassembled WGS sequence"/>
</dbReference>